<gene>
    <name evidence="1" type="ORF">L1987_75445</name>
</gene>
<evidence type="ECO:0000313" key="1">
    <source>
        <dbReference type="EMBL" id="KAI3705211.1"/>
    </source>
</evidence>
<dbReference type="Proteomes" id="UP001056120">
    <property type="component" value="Linkage Group LG25"/>
</dbReference>
<keyword evidence="2" id="KW-1185">Reference proteome</keyword>
<comment type="caution">
    <text evidence="1">The sequence shown here is derived from an EMBL/GenBank/DDBJ whole genome shotgun (WGS) entry which is preliminary data.</text>
</comment>
<accession>A0ACB9A639</accession>
<sequence length="397" mass="43980">MVGSLFRNPNFDQIDDRNSISSNEMLTEEELRSHPMYSAYYYDHGNFNPRLPPPLLSKEDWRAAQRFQVEGSSLFSMQPRLGMQKDAESELMEMRKARKNSAEWVSKPDCLIGLSDSGMGCRRKSFADILQEGLVQSESSANRISRPASQNAIVSNSHSSSLVNEHETSSSSHSFTPVVGSSISRRAPNPGLPPVVRPADVASSLSSLSLSKSHISDGDIQSQCSYLDSLSFHHQLADNSRKDNLGPVNFHRRVASSADLTSNQNMFDFSNLEGPRNRVDTFSGMDLSGQMPARYPAATASNHLASASTINTAEKGPFLRRCNYPPPVINARHGNLPLGTNNYFVPHGQEDMQVLHKIYLEALLAQHNQRYGSLHFGRSGSLNHIYGNPMVCHIMKT</sequence>
<dbReference type="EMBL" id="CM042042">
    <property type="protein sequence ID" value="KAI3705211.1"/>
    <property type="molecule type" value="Genomic_DNA"/>
</dbReference>
<reference evidence="1 2" key="2">
    <citation type="journal article" date="2022" name="Mol. Ecol. Resour.">
        <title>The genomes of chicory, endive, great burdock and yacon provide insights into Asteraceae paleo-polyploidization history and plant inulin production.</title>
        <authorList>
            <person name="Fan W."/>
            <person name="Wang S."/>
            <person name="Wang H."/>
            <person name="Wang A."/>
            <person name="Jiang F."/>
            <person name="Liu H."/>
            <person name="Zhao H."/>
            <person name="Xu D."/>
            <person name="Zhang Y."/>
        </authorList>
    </citation>
    <scope>NUCLEOTIDE SEQUENCE [LARGE SCALE GENOMIC DNA]</scope>
    <source>
        <strain evidence="2">cv. Yunnan</strain>
        <tissue evidence="1">Leaves</tissue>
    </source>
</reference>
<evidence type="ECO:0000313" key="2">
    <source>
        <dbReference type="Proteomes" id="UP001056120"/>
    </source>
</evidence>
<proteinExistence type="predicted"/>
<protein>
    <submittedName>
        <fullName evidence="1">Uncharacterized protein</fullName>
    </submittedName>
</protein>
<organism evidence="1 2">
    <name type="scientific">Smallanthus sonchifolius</name>
    <dbReference type="NCBI Taxonomy" id="185202"/>
    <lineage>
        <taxon>Eukaryota</taxon>
        <taxon>Viridiplantae</taxon>
        <taxon>Streptophyta</taxon>
        <taxon>Embryophyta</taxon>
        <taxon>Tracheophyta</taxon>
        <taxon>Spermatophyta</taxon>
        <taxon>Magnoliopsida</taxon>
        <taxon>eudicotyledons</taxon>
        <taxon>Gunneridae</taxon>
        <taxon>Pentapetalae</taxon>
        <taxon>asterids</taxon>
        <taxon>campanulids</taxon>
        <taxon>Asterales</taxon>
        <taxon>Asteraceae</taxon>
        <taxon>Asteroideae</taxon>
        <taxon>Heliantheae alliance</taxon>
        <taxon>Millerieae</taxon>
        <taxon>Smallanthus</taxon>
    </lineage>
</organism>
<reference evidence="2" key="1">
    <citation type="journal article" date="2022" name="Mol. Ecol. Resour.">
        <title>The genomes of chicory, endive, great burdock and yacon provide insights into Asteraceae palaeo-polyploidization history and plant inulin production.</title>
        <authorList>
            <person name="Fan W."/>
            <person name="Wang S."/>
            <person name="Wang H."/>
            <person name="Wang A."/>
            <person name="Jiang F."/>
            <person name="Liu H."/>
            <person name="Zhao H."/>
            <person name="Xu D."/>
            <person name="Zhang Y."/>
        </authorList>
    </citation>
    <scope>NUCLEOTIDE SEQUENCE [LARGE SCALE GENOMIC DNA]</scope>
    <source>
        <strain evidence="2">cv. Yunnan</strain>
    </source>
</reference>
<name>A0ACB9A639_9ASTR</name>